<protein>
    <submittedName>
        <fullName evidence="1">Uncharacterized protein</fullName>
    </submittedName>
</protein>
<evidence type="ECO:0000313" key="2">
    <source>
        <dbReference type="Proteomes" id="UP001172386"/>
    </source>
</evidence>
<sequence length="452" mass="50622">MTVSLEQITTCAPLLQDEFREIVYSNDSRAEGLSNEGDISYVYNYGPLVTGQGDLFQNHTYFYNTNSFYGHGYNLEATVDGSNLVPYSDNETLPWLPINALATADGELTILFLTQNNIFYFEPCDDPWFAANLTTEKTKTAYWPSTWVSPMACSQQFQICNPRSRSKQCTGFWAALDVKDKTLDIDLNMAQGHLVDRISLALGSSSLSVLLTTRKQNAIAASGTVQYLAQNYLPPDQWMREISGWVNTGLASIQQAVLEYATGPTHIIPGIRRQLPNNTFDNNMCQNQIVNETGDTKSFSVLGMSVLFVVGFIIILTSYILDTVVGNLQQRFRIGEHARLSWIFDDKIQLHKLLYHELNLGEWSEGEQVFPTTKTKRKFSSLAATKSRTKVWTHSVSIEDTTNDNLLRKVFQGGGSSGEIHMGVLPTDEIQQDTQGETPVISSVKRSQSQRN</sequence>
<gene>
    <name evidence="1" type="ORF">H2198_000834</name>
</gene>
<reference evidence="1" key="1">
    <citation type="submission" date="2022-10" db="EMBL/GenBank/DDBJ databases">
        <title>Culturing micro-colonial fungi from biological soil crusts in the Mojave desert and describing Neophaeococcomyces mojavensis, and introducing the new genera and species Taxawa tesnikishii.</title>
        <authorList>
            <person name="Kurbessoian T."/>
            <person name="Stajich J.E."/>
        </authorList>
    </citation>
    <scope>NUCLEOTIDE SEQUENCE</scope>
    <source>
        <strain evidence="1">JES_112</strain>
    </source>
</reference>
<comment type="caution">
    <text evidence="1">The sequence shown here is derived from an EMBL/GenBank/DDBJ whole genome shotgun (WGS) entry which is preliminary data.</text>
</comment>
<keyword evidence="2" id="KW-1185">Reference proteome</keyword>
<name>A0ACC3AJ20_9EURO</name>
<dbReference type="Proteomes" id="UP001172386">
    <property type="component" value="Unassembled WGS sequence"/>
</dbReference>
<proteinExistence type="predicted"/>
<evidence type="ECO:0000313" key="1">
    <source>
        <dbReference type="EMBL" id="KAJ9663317.1"/>
    </source>
</evidence>
<accession>A0ACC3AJ20</accession>
<dbReference type="EMBL" id="JAPDRQ010000009">
    <property type="protein sequence ID" value="KAJ9663317.1"/>
    <property type="molecule type" value="Genomic_DNA"/>
</dbReference>
<organism evidence="1 2">
    <name type="scientific">Neophaeococcomyces mojaviensis</name>
    <dbReference type="NCBI Taxonomy" id="3383035"/>
    <lineage>
        <taxon>Eukaryota</taxon>
        <taxon>Fungi</taxon>
        <taxon>Dikarya</taxon>
        <taxon>Ascomycota</taxon>
        <taxon>Pezizomycotina</taxon>
        <taxon>Eurotiomycetes</taxon>
        <taxon>Chaetothyriomycetidae</taxon>
        <taxon>Chaetothyriales</taxon>
        <taxon>Chaetothyriales incertae sedis</taxon>
        <taxon>Neophaeococcomyces</taxon>
    </lineage>
</organism>